<dbReference type="Pfam" id="PF11997">
    <property type="entry name" value="DUF3492"/>
    <property type="match status" value="1"/>
</dbReference>
<evidence type="ECO:0000313" key="4">
    <source>
        <dbReference type="Proteomes" id="UP000017081"/>
    </source>
</evidence>
<dbReference type="NCBIfam" id="NF038011">
    <property type="entry name" value="PelF"/>
    <property type="match status" value="1"/>
</dbReference>
<gene>
    <name evidence="3" type="ORF">HMPREF0202_00793</name>
</gene>
<feature type="domain" description="Glycosyl transferase family 1" evidence="1">
    <location>
        <begin position="275"/>
        <end position="446"/>
    </location>
</feature>
<dbReference type="Gene3D" id="3.40.50.2000">
    <property type="entry name" value="Glycogen Phosphorylase B"/>
    <property type="match status" value="2"/>
</dbReference>
<evidence type="ECO:0000259" key="1">
    <source>
        <dbReference type="Pfam" id="PF00534"/>
    </source>
</evidence>
<dbReference type="Proteomes" id="UP000017081">
    <property type="component" value="Unassembled WGS sequence"/>
</dbReference>
<dbReference type="EMBL" id="AXZF01000029">
    <property type="protein sequence ID" value="ERT69284.1"/>
    <property type="molecule type" value="Genomic_DNA"/>
</dbReference>
<dbReference type="Pfam" id="PF00534">
    <property type="entry name" value="Glycos_transf_1"/>
    <property type="match status" value="1"/>
</dbReference>
<dbReference type="PANTHER" id="PTHR12526:SF608">
    <property type="entry name" value="PELF"/>
    <property type="match status" value="1"/>
</dbReference>
<dbReference type="PATRIC" id="fig|1319815.3.peg.761"/>
<comment type="caution">
    <text evidence="3">The sequence shown here is derived from an EMBL/GenBank/DDBJ whole genome shotgun (WGS) entry which is preliminary data.</text>
</comment>
<dbReference type="HOGENOM" id="CLU_009583_32_1_0"/>
<feature type="domain" description="DUF3492" evidence="2">
    <location>
        <begin position="2"/>
        <end position="262"/>
    </location>
</feature>
<proteinExistence type="predicted"/>
<accession>U7VDS4</accession>
<dbReference type="AlphaFoldDB" id="U7VDS4"/>
<dbReference type="InterPro" id="IPR022622">
    <property type="entry name" value="DUF3492"/>
</dbReference>
<dbReference type="eggNOG" id="COG0438">
    <property type="taxonomic scope" value="Bacteria"/>
</dbReference>
<dbReference type="STRING" id="1319815.HMPREF0202_00793"/>
<reference evidence="3 4" key="1">
    <citation type="submission" date="2013-08" db="EMBL/GenBank/DDBJ databases">
        <authorList>
            <person name="Weinstock G."/>
            <person name="Sodergren E."/>
            <person name="Wylie T."/>
            <person name="Fulton L."/>
            <person name="Fulton R."/>
            <person name="Fronick C."/>
            <person name="O'Laughlin M."/>
            <person name="Godfrey J."/>
            <person name="Miner T."/>
            <person name="Herter B."/>
            <person name="Appelbaum E."/>
            <person name="Cordes M."/>
            <person name="Lek S."/>
            <person name="Wollam A."/>
            <person name="Pepin K.H."/>
            <person name="Palsikar V.B."/>
            <person name="Mitreva M."/>
            <person name="Wilson R.K."/>
        </authorList>
    </citation>
    <scope>NUCLEOTIDE SEQUENCE [LARGE SCALE GENOMIC DNA]</scope>
    <source>
        <strain evidence="3 4">ATCC BAA-474</strain>
    </source>
</reference>
<keyword evidence="4" id="KW-1185">Reference proteome</keyword>
<dbReference type="GO" id="GO:0016757">
    <property type="term" value="F:glycosyltransferase activity"/>
    <property type="evidence" value="ECO:0007669"/>
    <property type="project" value="InterPro"/>
</dbReference>
<organism evidence="3 4">
    <name type="scientific">Cetobacterium somerae ATCC BAA-474</name>
    <dbReference type="NCBI Taxonomy" id="1319815"/>
    <lineage>
        <taxon>Bacteria</taxon>
        <taxon>Fusobacteriati</taxon>
        <taxon>Fusobacteriota</taxon>
        <taxon>Fusobacteriia</taxon>
        <taxon>Fusobacteriales</taxon>
        <taxon>Fusobacteriaceae</taxon>
        <taxon>Cetobacterium</taxon>
    </lineage>
</organism>
<evidence type="ECO:0000259" key="2">
    <source>
        <dbReference type="Pfam" id="PF11997"/>
    </source>
</evidence>
<dbReference type="InterPro" id="IPR047691">
    <property type="entry name" value="PelF-like"/>
</dbReference>
<dbReference type="PANTHER" id="PTHR12526">
    <property type="entry name" value="GLYCOSYLTRANSFERASE"/>
    <property type="match status" value="1"/>
</dbReference>
<protein>
    <recommendedName>
        <fullName evidence="5">Glycosyltransferase, group 1 family protein</fullName>
    </recommendedName>
</protein>
<name>U7VDS4_9FUSO</name>
<dbReference type="RefSeq" id="WP_023050338.1">
    <property type="nucleotide sequence ID" value="NZ_CP173062.2"/>
</dbReference>
<sequence>MAKICLICEGSYPYVVGGVSSWIQDLVKSNEEHLFSIVCIIPNLDFAKIKYEIPKNVTEIKNIILDKNYEISPFKVFKNRFKFKKLEEEIEKILNFNNLDSEEVIKIIEKISDKKYGNPLEIIINKSFWNSLLKYYKQNYDGIGFNTFYWTYRNIFLNLISLSQEELPKADIYHPVATGYSGYVSALGKIKNGGSLLLTEHGIYPREREEEVIGAKWIEKDFKKIWIDFFYFLSRLTYDECDKIISLFDYNKELQIENGADSKKCEVIPNGIDIESYSKVIREKREGFNIGSVLRVVPIKDVKMMLKGFKMALPKLRNTKLFLIGPTEENEEYYNECLELVENLDLKDYVTFTGRADVKDYYKFLDFLMLTSISEGQPLSILEGLACGIPFIATDVGNCREILKEKSEGEAGIIVPPTSYSDLGDAIVSLFQNREKINEMGKNGKEIVKKYYSKKKFIDSYKRLYKELGE</sequence>
<dbReference type="InterPro" id="IPR001296">
    <property type="entry name" value="Glyco_trans_1"/>
</dbReference>
<evidence type="ECO:0000313" key="3">
    <source>
        <dbReference type="EMBL" id="ERT69284.1"/>
    </source>
</evidence>
<dbReference type="SUPFAM" id="SSF53756">
    <property type="entry name" value="UDP-Glycosyltransferase/glycogen phosphorylase"/>
    <property type="match status" value="1"/>
</dbReference>
<evidence type="ECO:0008006" key="5">
    <source>
        <dbReference type="Google" id="ProtNLM"/>
    </source>
</evidence>